<keyword evidence="1" id="KW-1133">Transmembrane helix</keyword>
<dbReference type="EMBL" id="GEDG01018602">
    <property type="protein sequence ID" value="JAP20649.1"/>
    <property type="molecule type" value="Transcribed_RNA"/>
</dbReference>
<keyword evidence="1" id="KW-0472">Membrane</keyword>
<organism evidence="3">
    <name type="scientific">Solanum chacoense</name>
    <name type="common">Chaco potato</name>
    <dbReference type="NCBI Taxonomy" id="4108"/>
    <lineage>
        <taxon>Eukaryota</taxon>
        <taxon>Viridiplantae</taxon>
        <taxon>Streptophyta</taxon>
        <taxon>Embryophyta</taxon>
        <taxon>Tracheophyta</taxon>
        <taxon>Spermatophyta</taxon>
        <taxon>Magnoliopsida</taxon>
        <taxon>eudicotyledons</taxon>
        <taxon>Gunneridae</taxon>
        <taxon>Pentapetalae</taxon>
        <taxon>asterids</taxon>
        <taxon>lamiids</taxon>
        <taxon>Solanales</taxon>
        <taxon>Solanaceae</taxon>
        <taxon>Solanoideae</taxon>
        <taxon>Solaneae</taxon>
        <taxon>Solanum</taxon>
    </lineage>
</organism>
<keyword evidence="2" id="KW-0732">Signal</keyword>
<evidence type="ECO:0000313" key="3">
    <source>
        <dbReference type="EMBL" id="JAP20649.1"/>
    </source>
</evidence>
<feature type="chain" id="PRO_5006865970" evidence="2">
    <location>
        <begin position="28"/>
        <end position="141"/>
    </location>
</feature>
<feature type="transmembrane region" description="Helical" evidence="1">
    <location>
        <begin position="80"/>
        <end position="98"/>
    </location>
</feature>
<keyword evidence="1" id="KW-0812">Transmembrane</keyword>
<accession>A0A0V0HLB6</accession>
<sequence length="141" mass="16076">MDDFCCTGNFMVFVLFLALLLHNSSEAFGTFRFDIHHMYSDPVKGILDLPWLPKKVVFNIIQLGHNVIAISTGTGLPAPLILLPTVAVLPAPLILLHYRSRSPEEETKQSYSVRWDCRFLLLLYISTSITYVSKELWNFCL</sequence>
<dbReference type="AlphaFoldDB" id="A0A0V0HLB6"/>
<evidence type="ECO:0000256" key="2">
    <source>
        <dbReference type="SAM" id="SignalP"/>
    </source>
</evidence>
<feature type="signal peptide" evidence="2">
    <location>
        <begin position="1"/>
        <end position="27"/>
    </location>
</feature>
<evidence type="ECO:0000256" key="1">
    <source>
        <dbReference type="SAM" id="Phobius"/>
    </source>
</evidence>
<proteinExistence type="predicted"/>
<reference evidence="3" key="1">
    <citation type="submission" date="2015-12" db="EMBL/GenBank/DDBJ databases">
        <title>Gene expression during late stages of embryo sac development: a critical building block for successful pollen-pistil interactions.</title>
        <authorList>
            <person name="Liu Y."/>
            <person name="Joly V."/>
            <person name="Sabar M."/>
            <person name="Matton D.P."/>
        </authorList>
    </citation>
    <scope>NUCLEOTIDE SEQUENCE</scope>
</reference>
<name>A0A0V0HLB6_SOLCH</name>
<protein>
    <submittedName>
        <fullName evidence="3">Putative ovule protein</fullName>
    </submittedName>
</protein>